<dbReference type="Proteomes" id="UP000726170">
    <property type="component" value="Unassembled WGS sequence"/>
</dbReference>
<dbReference type="InterPro" id="IPR007167">
    <property type="entry name" value="Fe-transptr_FeoA-like"/>
</dbReference>
<comment type="caution">
    <text evidence="2">The sequence shown here is derived from an EMBL/GenBank/DDBJ whole genome shotgun (WGS) entry which is preliminary data.</text>
</comment>
<reference evidence="2 3" key="1">
    <citation type="submission" date="2021-06" db="EMBL/GenBank/DDBJ databases">
        <authorList>
            <person name="Sun Q."/>
            <person name="Li D."/>
        </authorList>
    </citation>
    <scope>NUCLEOTIDE SEQUENCE [LARGE SCALE GENOMIC DNA]</scope>
    <source>
        <strain evidence="2 3">MSJ-11</strain>
    </source>
</reference>
<gene>
    <name evidence="2" type="ORF">KQI86_09985</name>
</gene>
<organism evidence="2 3">
    <name type="scientific">Clostridium mobile</name>
    <dbReference type="NCBI Taxonomy" id="2841512"/>
    <lineage>
        <taxon>Bacteria</taxon>
        <taxon>Bacillati</taxon>
        <taxon>Bacillota</taxon>
        <taxon>Clostridia</taxon>
        <taxon>Eubacteriales</taxon>
        <taxon>Clostridiaceae</taxon>
        <taxon>Clostridium</taxon>
    </lineage>
</organism>
<dbReference type="SMART" id="SM00899">
    <property type="entry name" value="FeoA"/>
    <property type="match status" value="1"/>
</dbReference>
<keyword evidence="3" id="KW-1185">Reference proteome</keyword>
<dbReference type="InterPro" id="IPR053184">
    <property type="entry name" value="FeoA-like"/>
</dbReference>
<proteinExistence type="predicted"/>
<feature type="domain" description="Ferrous iron transporter FeoA-like" evidence="1">
    <location>
        <begin position="1"/>
        <end position="71"/>
    </location>
</feature>
<evidence type="ECO:0000313" key="3">
    <source>
        <dbReference type="Proteomes" id="UP000726170"/>
    </source>
</evidence>
<dbReference type="Pfam" id="PF04023">
    <property type="entry name" value="FeoA"/>
    <property type="match status" value="1"/>
</dbReference>
<evidence type="ECO:0000259" key="1">
    <source>
        <dbReference type="SMART" id="SM00899"/>
    </source>
</evidence>
<protein>
    <submittedName>
        <fullName evidence="2">Ferrous iron transport protein A</fullName>
    </submittedName>
</protein>
<sequence>MPLTFILSGKNCRISNIEGGDALRKKLMEMGFNTGAKVEIVKNDVGPLIIGIGGSRVAIGRGMAQKISVEAQ</sequence>
<dbReference type="PANTHER" id="PTHR43151">
    <property type="entry name" value="FEOA FAMILY PROTEIN"/>
    <property type="match status" value="1"/>
</dbReference>
<evidence type="ECO:0000313" key="2">
    <source>
        <dbReference type="EMBL" id="MBU5484661.1"/>
    </source>
</evidence>
<accession>A0ABS6EIZ9</accession>
<dbReference type="EMBL" id="JAHLQF010000002">
    <property type="protein sequence ID" value="MBU5484661.1"/>
    <property type="molecule type" value="Genomic_DNA"/>
</dbReference>
<dbReference type="PANTHER" id="PTHR43151:SF1">
    <property type="entry name" value="SSR2333 PROTEIN"/>
    <property type="match status" value="1"/>
</dbReference>
<name>A0ABS6EIZ9_9CLOT</name>